<reference evidence="1" key="1">
    <citation type="submission" date="2021-01" db="EMBL/GenBank/DDBJ databases">
        <authorList>
            <person name="Corre E."/>
            <person name="Pelletier E."/>
            <person name="Niang G."/>
            <person name="Scheremetjew M."/>
            <person name="Finn R."/>
            <person name="Kale V."/>
            <person name="Holt S."/>
            <person name="Cochrane G."/>
            <person name="Meng A."/>
            <person name="Brown T."/>
            <person name="Cohen L."/>
        </authorList>
    </citation>
    <scope>NUCLEOTIDE SEQUENCE</scope>
    <source>
        <strain evidence="1">CCMP1320</strain>
    </source>
</reference>
<organism evidence="1">
    <name type="scientific">Dunaliella tertiolecta</name>
    <name type="common">Green alga</name>
    <dbReference type="NCBI Taxonomy" id="3047"/>
    <lineage>
        <taxon>Eukaryota</taxon>
        <taxon>Viridiplantae</taxon>
        <taxon>Chlorophyta</taxon>
        <taxon>core chlorophytes</taxon>
        <taxon>Chlorophyceae</taxon>
        <taxon>CS clade</taxon>
        <taxon>Chlamydomonadales</taxon>
        <taxon>Dunaliellaceae</taxon>
        <taxon>Dunaliella</taxon>
    </lineage>
</organism>
<name>A0A7S3VLF5_DUNTE</name>
<protein>
    <submittedName>
        <fullName evidence="1">Uncharacterized protein</fullName>
    </submittedName>
</protein>
<dbReference type="EMBL" id="HBIP01015074">
    <property type="protein sequence ID" value="CAE0493707.1"/>
    <property type="molecule type" value="Transcribed_RNA"/>
</dbReference>
<gene>
    <name evidence="1" type="ORF">DTER00134_LOCUS8780</name>
</gene>
<proteinExistence type="predicted"/>
<evidence type="ECO:0000313" key="1">
    <source>
        <dbReference type="EMBL" id="CAE0493707.1"/>
    </source>
</evidence>
<dbReference type="AlphaFoldDB" id="A0A7S3VLF5"/>
<accession>A0A7S3VLF5</accession>
<sequence>MGVCHDGGSHDLIPTWKTTQGNIDSTQCRQDAASACAACEVCRVLRRPLQCCLPCLLLQNALMAMGPGTLSGLCRVFCEGYGTAPKLPNAPRLQLQPHRGRRPVWQMHSLYCA</sequence>